<dbReference type="Proteomes" id="UP000254603">
    <property type="component" value="Unassembled WGS sequence"/>
</dbReference>
<protein>
    <recommendedName>
        <fullName evidence="7">ATP synthase I chain</fullName>
    </recommendedName>
</protein>
<evidence type="ECO:0000313" key="6">
    <source>
        <dbReference type="Proteomes" id="UP000594903"/>
    </source>
</evidence>
<keyword evidence="2" id="KW-0472">Membrane</keyword>
<gene>
    <name evidence="3" type="ORF">I6G29_01080</name>
    <name evidence="4" type="ORF">NCTC11997_00256</name>
</gene>
<keyword evidence="2" id="KW-1133">Transmembrane helix</keyword>
<accession>A0A378XBT8</accession>
<name>A0A378XBT8_9BURK</name>
<evidence type="ECO:0000256" key="2">
    <source>
        <dbReference type="SAM" id="Phobius"/>
    </source>
</evidence>
<evidence type="ECO:0000256" key="1">
    <source>
        <dbReference type="SAM" id="MobiDB-lite"/>
    </source>
</evidence>
<organism evidence="4 5">
    <name type="scientific">Oligella ureolytica</name>
    <dbReference type="NCBI Taxonomy" id="90244"/>
    <lineage>
        <taxon>Bacteria</taxon>
        <taxon>Pseudomonadati</taxon>
        <taxon>Pseudomonadota</taxon>
        <taxon>Betaproteobacteria</taxon>
        <taxon>Burkholderiales</taxon>
        <taxon>Alcaligenaceae</taxon>
        <taxon>Oligella</taxon>
    </lineage>
</organism>
<feature type="transmembrane region" description="Helical" evidence="2">
    <location>
        <begin position="126"/>
        <end position="147"/>
    </location>
</feature>
<evidence type="ECO:0000313" key="5">
    <source>
        <dbReference type="Proteomes" id="UP000254603"/>
    </source>
</evidence>
<sequence>MNENQVDPTENNPTNLEGDKEVPNTPPKKTIFSNGTFVIGLIVFGLFIALITWSVSFLSMFFGAIGALIMVAKGCLTNQSELRFASLGDACCQLSDENFAYLALRAVIGMLTGTALYLIAFQNVAAPWAAIAALSMFGGLIFDRLLFAKKSA</sequence>
<evidence type="ECO:0008006" key="7">
    <source>
        <dbReference type="Google" id="ProtNLM"/>
    </source>
</evidence>
<feature type="region of interest" description="Disordered" evidence="1">
    <location>
        <begin position="1"/>
        <end position="26"/>
    </location>
</feature>
<evidence type="ECO:0000313" key="4">
    <source>
        <dbReference type="EMBL" id="SUA50545.1"/>
    </source>
</evidence>
<keyword evidence="2" id="KW-0812">Transmembrane</keyword>
<feature type="compositionally biased region" description="Polar residues" evidence="1">
    <location>
        <begin position="1"/>
        <end position="15"/>
    </location>
</feature>
<feature type="transmembrane region" description="Helical" evidence="2">
    <location>
        <begin position="99"/>
        <end position="120"/>
    </location>
</feature>
<feature type="transmembrane region" description="Helical" evidence="2">
    <location>
        <begin position="31"/>
        <end position="51"/>
    </location>
</feature>
<dbReference type="OrthoDB" id="8684817at2"/>
<keyword evidence="6" id="KW-1185">Reference proteome</keyword>
<dbReference type="RefSeq" id="WP_018573726.1">
    <property type="nucleotide sequence ID" value="NZ_CP065725.1"/>
</dbReference>
<feature type="transmembrane region" description="Helical" evidence="2">
    <location>
        <begin position="57"/>
        <end position="78"/>
    </location>
</feature>
<proteinExistence type="predicted"/>
<reference evidence="4 5" key="1">
    <citation type="submission" date="2018-06" db="EMBL/GenBank/DDBJ databases">
        <authorList>
            <consortium name="Pathogen Informatics"/>
            <person name="Doyle S."/>
        </authorList>
    </citation>
    <scope>NUCLEOTIDE SEQUENCE [LARGE SCALE GENOMIC DNA]</scope>
    <source>
        <strain evidence="4 5">NCTC11997</strain>
    </source>
</reference>
<dbReference type="AlphaFoldDB" id="A0A378XBT8"/>
<dbReference type="EMBL" id="CP065725">
    <property type="protein sequence ID" value="QPT40261.1"/>
    <property type="molecule type" value="Genomic_DNA"/>
</dbReference>
<reference evidence="3 6" key="2">
    <citation type="submission" date="2020-12" db="EMBL/GenBank/DDBJ databases">
        <title>FDA dAtabase for Regulatory Grade micrObial Sequences (FDA-ARGOS): Supporting development and validation of Infectious Disease Dx tests.</title>
        <authorList>
            <person name="Sproer C."/>
            <person name="Gronow S."/>
            <person name="Severitt S."/>
            <person name="Schroder I."/>
            <person name="Tallon L."/>
            <person name="Sadzewicz L."/>
            <person name="Zhao X."/>
            <person name="Boylan J."/>
            <person name="Ott S."/>
            <person name="Bowen H."/>
            <person name="Vavikolanu K."/>
            <person name="Mehta A."/>
            <person name="Aluvathingal J."/>
            <person name="Nadendla S."/>
            <person name="Lowell S."/>
            <person name="Myers T."/>
            <person name="Yan Y."/>
            <person name="Sichtig H."/>
        </authorList>
    </citation>
    <scope>NUCLEOTIDE SEQUENCE [LARGE SCALE GENOMIC DNA]</scope>
    <source>
        <strain evidence="3 6">FDAARGOS_872</strain>
    </source>
</reference>
<evidence type="ECO:0000313" key="3">
    <source>
        <dbReference type="EMBL" id="QPT40261.1"/>
    </source>
</evidence>
<dbReference type="STRING" id="1122619.GCA_000373745_00551"/>
<dbReference type="Proteomes" id="UP000594903">
    <property type="component" value="Chromosome"/>
</dbReference>
<dbReference type="EMBL" id="UGSB01000001">
    <property type="protein sequence ID" value="SUA50545.1"/>
    <property type="molecule type" value="Genomic_DNA"/>
</dbReference>